<dbReference type="GO" id="GO:0005737">
    <property type="term" value="C:cytoplasm"/>
    <property type="evidence" value="ECO:0007669"/>
    <property type="project" value="UniProtKB-SubCell"/>
</dbReference>
<reference evidence="6" key="2">
    <citation type="submission" date="2025-09" db="UniProtKB">
        <authorList>
            <consortium name="Ensembl"/>
        </authorList>
    </citation>
    <scope>IDENTIFICATION</scope>
</reference>
<evidence type="ECO:0000256" key="1">
    <source>
        <dbReference type="ARBA" id="ARBA00004496"/>
    </source>
</evidence>
<evidence type="ECO:0000256" key="2">
    <source>
        <dbReference type="ARBA" id="ARBA00022490"/>
    </source>
</evidence>
<evidence type="ECO:0000256" key="3">
    <source>
        <dbReference type="ARBA" id="ARBA00022553"/>
    </source>
</evidence>
<dbReference type="PANTHER" id="PTHR35971:SF4">
    <property type="entry name" value="OBSCURIN"/>
    <property type="match status" value="1"/>
</dbReference>
<accession>A0A8C6U3J5</accession>
<keyword evidence="7" id="KW-1185">Reference proteome</keyword>
<dbReference type="InterPro" id="IPR007110">
    <property type="entry name" value="Ig-like_dom"/>
</dbReference>
<dbReference type="SMART" id="SM00409">
    <property type="entry name" value="IG"/>
    <property type="match status" value="1"/>
</dbReference>
<dbReference type="InterPro" id="IPR003599">
    <property type="entry name" value="Ig_sub"/>
</dbReference>
<evidence type="ECO:0000313" key="6">
    <source>
        <dbReference type="Ensembl" id="ENSNMLP00000029193.1"/>
    </source>
</evidence>
<comment type="subcellular location">
    <subcellularLocation>
        <location evidence="1">Cytoplasm</location>
    </subcellularLocation>
</comment>
<dbReference type="Ensembl" id="ENSNMLT00000032560.1">
    <property type="protein sequence ID" value="ENSNMLP00000029193.1"/>
    <property type="gene ID" value="ENSNMLG00000018479.1"/>
</dbReference>
<protein>
    <recommendedName>
        <fullName evidence="5">Ig-like domain-containing protein</fullName>
    </recommendedName>
</protein>
<dbReference type="PROSITE" id="PS50835">
    <property type="entry name" value="IG_LIKE"/>
    <property type="match status" value="1"/>
</dbReference>
<dbReference type="InterPro" id="IPR013098">
    <property type="entry name" value="Ig_I-set"/>
</dbReference>
<keyword evidence="2" id="KW-0963">Cytoplasm</keyword>
<evidence type="ECO:0000256" key="4">
    <source>
        <dbReference type="ARBA" id="ARBA00023157"/>
    </source>
</evidence>
<organism evidence="6 7">
    <name type="scientific">Neogobius melanostomus</name>
    <name type="common">round goby</name>
    <dbReference type="NCBI Taxonomy" id="47308"/>
    <lineage>
        <taxon>Eukaryota</taxon>
        <taxon>Metazoa</taxon>
        <taxon>Chordata</taxon>
        <taxon>Craniata</taxon>
        <taxon>Vertebrata</taxon>
        <taxon>Euteleostomi</taxon>
        <taxon>Actinopterygii</taxon>
        <taxon>Neopterygii</taxon>
        <taxon>Teleostei</taxon>
        <taxon>Neoteleostei</taxon>
        <taxon>Acanthomorphata</taxon>
        <taxon>Gobiaria</taxon>
        <taxon>Gobiiformes</taxon>
        <taxon>Gobioidei</taxon>
        <taxon>Gobiidae</taxon>
        <taxon>Benthophilinae</taxon>
        <taxon>Neogobiini</taxon>
        <taxon>Neogobius</taxon>
    </lineage>
</organism>
<feature type="domain" description="Ig-like" evidence="5">
    <location>
        <begin position="23"/>
        <end position="93"/>
    </location>
</feature>
<dbReference type="InterPro" id="IPR052385">
    <property type="entry name" value="Obscurin/Obscurin-like_Reg"/>
</dbReference>
<keyword evidence="4" id="KW-1015">Disulfide bond</keyword>
<dbReference type="Gene3D" id="2.60.40.10">
    <property type="entry name" value="Immunoglobulins"/>
    <property type="match status" value="1"/>
</dbReference>
<dbReference type="Pfam" id="PF07679">
    <property type="entry name" value="I-set"/>
    <property type="match status" value="1"/>
</dbReference>
<dbReference type="SUPFAM" id="SSF48726">
    <property type="entry name" value="Immunoglobulin"/>
    <property type="match status" value="1"/>
</dbReference>
<dbReference type="InterPro" id="IPR013783">
    <property type="entry name" value="Ig-like_fold"/>
</dbReference>
<proteinExistence type="predicted"/>
<evidence type="ECO:0000259" key="5">
    <source>
        <dbReference type="PROSITE" id="PS50835"/>
    </source>
</evidence>
<dbReference type="InterPro" id="IPR036179">
    <property type="entry name" value="Ig-like_dom_sf"/>
</dbReference>
<keyword evidence="3" id="KW-0597">Phosphoprotein</keyword>
<evidence type="ECO:0000313" key="7">
    <source>
        <dbReference type="Proteomes" id="UP000694523"/>
    </source>
</evidence>
<dbReference type="Proteomes" id="UP000694523">
    <property type="component" value="Unplaced"/>
</dbReference>
<reference evidence="6" key="1">
    <citation type="submission" date="2025-08" db="UniProtKB">
        <authorList>
            <consortium name="Ensembl"/>
        </authorList>
    </citation>
    <scope>IDENTIFICATION</scope>
</reference>
<dbReference type="PANTHER" id="PTHR35971">
    <property type="entry name" value="SI:DKEY-31G6.6"/>
    <property type="match status" value="1"/>
</dbReference>
<dbReference type="AlphaFoldDB" id="A0A8C6U3J5"/>
<name>A0A8C6U3J5_9GOBI</name>
<sequence>RVWKRPLTRSPSNMDYYFLPAIPITFVQPLKSIQADEGTNVVLRCELSKPGVPVQWWKEDEILRNGYQIRKKELWLELRIMKADIDDGGEYACICGDQRTIAIITVNGESICNFPLRQSYRYFLNSVKSHHRVSVSNYVWRQCSLIISKQTEEYPTELCTYFKHLYLICSLDDCVISCRVASYIYKRVGEFGGERRRQCCSVLRAFKARCVCGLEKRQGCTQAWIQV</sequence>